<evidence type="ECO:0000313" key="11">
    <source>
        <dbReference type="EMBL" id="CAF2741943.1"/>
    </source>
</evidence>
<dbReference type="PANTHER" id="PTHR45929:SF3">
    <property type="entry name" value="JAK PATHWAY SIGNAL TRANSDUCTION ADAPTOR MOLECULE"/>
    <property type="match status" value="1"/>
</dbReference>
<feature type="domain" description="VHS" evidence="10">
    <location>
        <begin position="19"/>
        <end position="131"/>
    </location>
</feature>
<dbReference type="InterPro" id="IPR036028">
    <property type="entry name" value="SH3-like_dom_sf"/>
</dbReference>
<keyword evidence="12" id="KW-1185">Reference proteome</keyword>
<dbReference type="SUPFAM" id="SSF48464">
    <property type="entry name" value="ENTH/VHS domain"/>
    <property type="match status" value="1"/>
</dbReference>
<feature type="region of interest" description="Disordered" evidence="8">
    <location>
        <begin position="172"/>
        <end position="192"/>
    </location>
</feature>
<evidence type="ECO:0000256" key="2">
    <source>
        <dbReference type="ARBA" id="ARBA00009666"/>
    </source>
</evidence>
<dbReference type="SMART" id="SM00288">
    <property type="entry name" value="VHS"/>
    <property type="match status" value="1"/>
</dbReference>
<dbReference type="InterPro" id="IPR008942">
    <property type="entry name" value="ENTH_VHS"/>
</dbReference>
<dbReference type="PROSITE" id="PS50002">
    <property type="entry name" value="SH3"/>
    <property type="match status" value="1"/>
</dbReference>
<keyword evidence="4" id="KW-0813">Transport</keyword>
<dbReference type="PROSITE" id="PS50179">
    <property type="entry name" value="VHS"/>
    <property type="match status" value="1"/>
</dbReference>
<evidence type="ECO:0000313" key="12">
    <source>
        <dbReference type="Proteomes" id="UP000675881"/>
    </source>
</evidence>
<name>A0A817F9L0_LEPSM</name>
<dbReference type="GO" id="GO:0043130">
    <property type="term" value="F:ubiquitin binding"/>
    <property type="evidence" value="ECO:0007669"/>
    <property type="project" value="InterPro"/>
</dbReference>
<dbReference type="AlphaFoldDB" id="A0A817F9L0"/>
<evidence type="ECO:0000256" key="5">
    <source>
        <dbReference type="ARBA" id="ARBA00022753"/>
    </source>
</evidence>
<dbReference type="SMART" id="SM00326">
    <property type="entry name" value="SH3"/>
    <property type="match status" value="1"/>
</dbReference>
<dbReference type="InterPro" id="IPR001452">
    <property type="entry name" value="SH3_domain"/>
</dbReference>
<evidence type="ECO:0000256" key="1">
    <source>
        <dbReference type="ARBA" id="ARBA00004177"/>
    </source>
</evidence>
<dbReference type="Proteomes" id="UP000675881">
    <property type="component" value="Unassembled WGS sequence"/>
</dbReference>
<feature type="domain" description="SH3" evidence="9">
    <location>
        <begin position="214"/>
        <end position="273"/>
    </location>
</feature>
<comment type="caution">
    <text evidence="11">The sequence shown here is derived from an EMBL/GenBank/DDBJ whole genome shotgun (WGS) entry which is preliminary data.</text>
</comment>
<feature type="compositionally biased region" description="Low complexity" evidence="8">
    <location>
        <begin position="174"/>
        <end position="190"/>
    </location>
</feature>
<dbReference type="Pfam" id="PF00790">
    <property type="entry name" value="VHS"/>
    <property type="match status" value="1"/>
</dbReference>
<evidence type="ECO:0000256" key="3">
    <source>
        <dbReference type="ARBA" id="ARBA00022443"/>
    </source>
</evidence>
<dbReference type="InterPro" id="IPR050670">
    <property type="entry name" value="STAM"/>
</dbReference>
<evidence type="ECO:0000256" key="7">
    <source>
        <dbReference type="PROSITE-ProRule" id="PRU00192"/>
    </source>
</evidence>
<proteinExistence type="inferred from homology"/>
<dbReference type="Pfam" id="PF00018">
    <property type="entry name" value="SH3_1"/>
    <property type="match status" value="1"/>
</dbReference>
<gene>
    <name evidence="11" type="ORF">LSAA_96</name>
</gene>
<organism evidence="11 12">
    <name type="scientific">Lepeophtheirus salmonis</name>
    <name type="common">Salmon louse</name>
    <name type="synonym">Caligus salmonis</name>
    <dbReference type="NCBI Taxonomy" id="72036"/>
    <lineage>
        <taxon>Eukaryota</taxon>
        <taxon>Metazoa</taxon>
        <taxon>Ecdysozoa</taxon>
        <taxon>Arthropoda</taxon>
        <taxon>Crustacea</taxon>
        <taxon>Multicrustacea</taxon>
        <taxon>Hexanauplia</taxon>
        <taxon>Copepoda</taxon>
        <taxon>Siphonostomatoida</taxon>
        <taxon>Caligidae</taxon>
        <taxon>Lepeophtheirus</taxon>
    </lineage>
</organism>
<dbReference type="Gene3D" id="1.25.40.90">
    <property type="match status" value="2"/>
</dbReference>
<evidence type="ECO:0000256" key="6">
    <source>
        <dbReference type="ARBA" id="ARBA00022927"/>
    </source>
</evidence>
<evidence type="ECO:0000259" key="10">
    <source>
        <dbReference type="PROSITE" id="PS50179"/>
    </source>
</evidence>
<sequence length="522" mass="57962">MLGSLFGSSSLFDTEVERVTDEKNKREDWGLIMDLCDRVKATPNGSKECLKSMSKRLNHPDPHVVMQCITLLDACVNNCGKKILSKSQPKVQNRLWCVLRKWAEGDFKKESQFSLIPSLYNSLKQEGVDFSGGEDVRKKQALSNPNPNAVFSQEEEDDIAKAIQLSLVEGGGSSKSLSNNNNSGAKGSTSLYPSTTDENLNIGSKEALVVKTSSSKLKARALYDFEAVDDNELTFKAGEIVLILDNSDTNWWKGSNYRGEGLFPSNFVTTDLDDSVGEEKRRSSVQCNDEEEVNTINTSTTNEEIEISEEKLEHVLYLLHEADPTSSKSDPPVLLELEQRVNTMGPLIDAELEVVDRKHAESCDGSTLPPPHAAPMYGQMNVPPYSQAHHYGRPPQYSMHPPLFHSRMQPQSVCNPGQVSYIPSPPHPGMHQSMNDHSQVSYIHSPTYGEMSSSLLWVVVPQVTMTQSILSVLLHRPTPPLANDLQPHPHYRSAAAMMNCEVPVPTVQHPYIPQPTISHKLM</sequence>
<dbReference type="PROSITE" id="PS50330">
    <property type="entry name" value="UIM"/>
    <property type="match status" value="1"/>
</dbReference>
<comment type="subcellular location">
    <subcellularLocation>
        <location evidence="1">Endosome</location>
    </subcellularLocation>
</comment>
<dbReference type="InterPro" id="IPR002014">
    <property type="entry name" value="VHS_dom"/>
</dbReference>
<evidence type="ECO:0000256" key="4">
    <source>
        <dbReference type="ARBA" id="ARBA00022448"/>
    </source>
</evidence>
<dbReference type="EMBL" id="CAJNVT010000015">
    <property type="protein sequence ID" value="CAF2741943.1"/>
    <property type="molecule type" value="Genomic_DNA"/>
</dbReference>
<dbReference type="Gene3D" id="1.20.5.1940">
    <property type="match status" value="1"/>
</dbReference>
<dbReference type="GO" id="GO:0035091">
    <property type="term" value="F:phosphatidylinositol binding"/>
    <property type="evidence" value="ECO:0007669"/>
    <property type="project" value="InterPro"/>
</dbReference>
<dbReference type="SUPFAM" id="SSF50044">
    <property type="entry name" value="SH3-domain"/>
    <property type="match status" value="1"/>
</dbReference>
<accession>A0A817F9L0</accession>
<keyword evidence="5" id="KW-0967">Endosome</keyword>
<evidence type="ECO:0000256" key="8">
    <source>
        <dbReference type="SAM" id="MobiDB-lite"/>
    </source>
</evidence>
<dbReference type="GO" id="GO:0033565">
    <property type="term" value="C:ESCRT-0 complex"/>
    <property type="evidence" value="ECO:0007669"/>
    <property type="project" value="TreeGrafter"/>
</dbReference>
<keyword evidence="6" id="KW-0653">Protein transport</keyword>
<comment type="similarity">
    <text evidence="2">Belongs to the STAM family.</text>
</comment>
<dbReference type="InterPro" id="IPR003903">
    <property type="entry name" value="UIM_dom"/>
</dbReference>
<dbReference type="Gene3D" id="2.30.30.40">
    <property type="entry name" value="SH3 Domains"/>
    <property type="match status" value="1"/>
</dbReference>
<keyword evidence="3 7" id="KW-0728">SH3 domain</keyword>
<reference evidence="11" key="1">
    <citation type="submission" date="2021-02" db="EMBL/GenBank/DDBJ databases">
        <authorList>
            <person name="Bekaert M."/>
        </authorList>
    </citation>
    <scope>NUCLEOTIDE SEQUENCE</scope>
    <source>
        <strain evidence="11">IoA-00</strain>
    </source>
</reference>
<protein>
    <submittedName>
        <fullName evidence="11">STAM</fullName>
    </submittedName>
</protein>
<evidence type="ECO:0000259" key="9">
    <source>
        <dbReference type="PROSITE" id="PS50002"/>
    </source>
</evidence>
<dbReference type="PRINTS" id="PR00452">
    <property type="entry name" value="SH3DOMAIN"/>
</dbReference>
<dbReference type="OrthoDB" id="10068368at2759"/>
<dbReference type="PANTHER" id="PTHR45929">
    <property type="entry name" value="JAK PATHWAY SIGNAL TRANSDUCTION ADAPTOR MOLECULE"/>
    <property type="match status" value="1"/>
</dbReference>
<dbReference type="GO" id="GO:0043328">
    <property type="term" value="P:protein transport to vacuole involved in ubiquitin-dependent protein catabolic process via the multivesicular body sorting pathway"/>
    <property type="evidence" value="ECO:0007669"/>
    <property type="project" value="TreeGrafter"/>
</dbReference>